<name>A0A6J7HH89_9ZZZZ</name>
<gene>
    <name evidence="1" type="ORF">UFOPK3519_01789</name>
</gene>
<proteinExistence type="predicted"/>
<dbReference type="AlphaFoldDB" id="A0A6J7HH89"/>
<sequence>MSRRRAIDEGPSWPWVCAGADLWRLRHDLELIDRFGALAVRGSEAICTGVSPADDHHMPASSRNLDLIDCPVALLGFVGHWQDFHGLVNPLKFATGNRKIASKRCASCNNYCIEVFLEFSHTDVDTNIDIHAELGSFCSHLREATVKNTLFHLELWDAVTQQSTDSVCALKHDHRVPCPSELLRHCKACGPRADHGHFLVSQTCRPHCMHPALFPRMIDDRNLNLLDRDGVRVDSQYAGRLTWCGAQPSGELGEVIGGV</sequence>
<accession>A0A6J7HH89</accession>
<dbReference type="EMBL" id="CAFBMG010000206">
    <property type="protein sequence ID" value="CAB4918016.1"/>
    <property type="molecule type" value="Genomic_DNA"/>
</dbReference>
<organism evidence="1">
    <name type="scientific">freshwater metagenome</name>
    <dbReference type="NCBI Taxonomy" id="449393"/>
    <lineage>
        <taxon>unclassified sequences</taxon>
        <taxon>metagenomes</taxon>
        <taxon>ecological metagenomes</taxon>
    </lineage>
</organism>
<protein>
    <submittedName>
        <fullName evidence="1">Unannotated protein</fullName>
    </submittedName>
</protein>
<reference evidence="1" key="1">
    <citation type="submission" date="2020-05" db="EMBL/GenBank/DDBJ databases">
        <authorList>
            <person name="Chiriac C."/>
            <person name="Salcher M."/>
            <person name="Ghai R."/>
            <person name="Kavagutti S V."/>
        </authorList>
    </citation>
    <scope>NUCLEOTIDE SEQUENCE</scope>
</reference>
<evidence type="ECO:0000313" key="1">
    <source>
        <dbReference type="EMBL" id="CAB4918016.1"/>
    </source>
</evidence>